<dbReference type="PANTHER" id="PTHR43473:SF2">
    <property type="entry name" value="MAGNESIUM-CHELATASE SUBUNIT CHLD, CHLOROPLASTIC"/>
    <property type="match status" value="1"/>
</dbReference>
<keyword evidence="2 8" id="KW-0602">Photosynthesis</keyword>
<dbReference type="InterPro" id="IPR002035">
    <property type="entry name" value="VWF_A"/>
</dbReference>
<evidence type="ECO:0000256" key="2">
    <source>
        <dbReference type="ARBA" id="ARBA00022531"/>
    </source>
</evidence>
<dbReference type="InterPro" id="IPR036465">
    <property type="entry name" value="vWFA_dom_sf"/>
</dbReference>
<gene>
    <name evidence="11" type="ORF">OSCT_2341</name>
</gene>
<dbReference type="EC" id="6.6.1.1" evidence="8"/>
<dbReference type="PANTHER" id="PTHR43473">
    <property type="entry name" value="MAGNESIUM-CHELATASE SUBUNIT CHLD, CHLOROPLASTIC"/>
    <property type="match status" value="1"/>
</dbReference>
<dbReference type="GO" id="GO:0005524">
    <property type="term" value="F:ATP binding"/>
    <property type="evidence" value="ECO:0007669"/>
    <property type="project" value="UniProtKB-UniRule"/>
</dbReference>
<keyword evidence="8" id="KW-0077">Bacteriochlorophyll biosynthesis</keyword>
<dbReference type="InterPro" id="IPR011704">
    <property type="entry name" value="ATPase_dyneun-rel_AAA"/>
</dbReference>
<dbReference type="GO" id="GO:0016851">
    <property type="term" value="F:magnesium chelatase activity"/>
    <property type="evidence" value="ECO:0007669"/>
    <property type="project" value="UniProtKB-UniRule"/>
</dbReference>
<dbReference type="eggNOG" id="COG1240">
    <property type="taxonomic scope" value="Bacteria"/>
</dbReference>
<evidence type="ECO:0000256" key="7">
    <source>
        <dbReference type="ARBA" id="ARBA00048693"/>
    </source>
</evidence>
<feature type="region of interest" description="Disordered" evidence="9">
    <location>
        <begin position="362"/>
        <end position="403"/>
    </location>
</feature>
<dbReference type="HOGENOM" id="CLU_016684_6_2_0"/>
<evidence type="ECO:0000259" key="10">
    <source>
        <dbReference type="PROSITE" id="PS50234"/>
    </source>
</evidence>
<dbReference type="Gene3D" id="3.40.50.410">
    <property type="entry name" value="von Willebrand factor, type A domain"/>
    <property type="match status" value="1"/>
</dbReference>
<comment type="function">
    <text evidence="8">Involved in bacteriochlorophyll biosynthesis; introduces a magnesium ion into protoporphyrin IX to yield Mg-protoporphyrin IX.</text>
</comment>
<keyword evidence="5 8" id="KW-0067">ATP-binding</keyword>
<accession>E1IG90</accession>
<keyword evidence="3 8" id="KW-0436">Ligase</keyword>
<evidence type="ECO:0000256" key="8">
    <source>
        <dbReference type="RuleBase" id="RU362087"/>
    </source>
</evidence>
<dbReference type="InterPro" id="IPR011776">
    <property type="entry name" value="Mg_chelatase_ATPase-dsu"/>
</dbReference>
<dbReference type="eggNOG" id="COG1239">
    <property type="taxonomic scope" value="Bacteria"/>
</dbReference>
<feature type="compositionally biased region" description="Low complexity" evidence="9">
    <location>
        <begin position="374"/>
        <end position="390"/>
    </location>
</feature>
<dbReference type="SUPFAM" id="SSF53300">
    <property type="entry name" value="vWA-like"/>
    <property type="match status" value="1"/>
</dbReference>
<dbReference type="STRING" id="765420.OSCT_2341"/>
<evidence type="ECO:0000256" key="4">
    <source>
        <dbReference type="ARBA" id="ARBA00022741"/>
    </source>
</evidence>
<dbReference type="Gene3D" id="1.10.8.80">
    <property type="entry name" value="Magnesium chelatase subunit I, C-Terminal domain"/>
    <property type="match status" value="1"/>
</dbReference>
<dbReference type="Pfam" id="PF17863">
    <property type="entry name" value="AAA_lid_2"/>
    <property type="match status" value="1"/>
</dbReference>
<dbReference type="EMBL" id="ADVR01000101">
    <property type="protein sequence ID" value="EFO79824.1"/>
    <property type="molecule type" value="Genomic_DNA"/>
</dbReference>
<evidence type="ECO:0000256" key="3">
    <source>
        <dbReference type="ARBA" id="ARBA00022598"/>
    </source>
</evidence>
<dbReference type="SMART" id="SM00382">
    <property type="entry name" value="AAA"/>
    <property type="match status" value="1"/>
</dbReference>
<proteinExistence type="inferred from homology"/>
<dbReference type="InterPro" id="IPR003593">
    <property type="entry name" value="AAA+_ATPase"/>
</dbReference>
<dbReference type="Gene3D" id="3.40.50.300">
    <property type="entry name" value="P-loop containing nucleotide triphosphate hydrolases"/>
    <property type="match status" value="1"/>
</dbReference>
<dbReference type="InterPro" id="IPR027417">
    <property type="entry name" value="P-loop_NTPase"/>
</dbReference>
<dbReference type="SUPFAM" id="SSF52540">
    <property type="entry name" value="P-loop containing nucleoside triphosphate hydrolases"/>
    <property type="match status" value="1"/>
</dbReference>
<dbReference type="GO" id="GO:0030494">
    <property type="term" value="P:bacteriochlorophyll biosynthetic process"/>
    <property type="evidence" value="ECO:0007669"/>
    <property type="project" value="UniProtKB-UniPathway"/>
</dbReference>
<dbReference type="InterPro" id="IPR041702">
    <property type="entry name" value="BchD/ChlD_VWA"/>
</dbReference>
<keyword evidence="12" id="KW-1185">Reference proteome</keyword>
<dbReference type="Proteomes" id="UP000054010">
    <property type="component" value="Unassembled WGS sequence"/>
</dbReference>
<evidence type="ECO:0000256" key="9">
    <source>
        <dbReference type="SAM" id="MobiDB-lite"/>
    </source>
</evidence>
<dbReference type="GO" id="GO:0015979">
    <property type="term" value="P:photosynthesis"/>
    <property type="evidence" value="ECO:0007669"/>
    <property type="project" value="UniProtKB-UniRule"/>
</dbReference>
<feature type="compositionally biased region" description="Acidic residues" evidence="9">
    <location>
        <begin position="332"/>
        <end position="350"/>
    </location>
</feature>
<comment type="caution">
    <text evidence="11">The sequence shown here is derived from an EMBL/GenBank/DDBJ whole genome shotgun (WGS) entry which is preliminary data.</text>
</comment>
<dbReference type="UniPathway" id="UPA00669"/>
<feature type="region of interest" description="Disordered" evidence="9">
    <location>
        <begin position="300"/>
        <end position="350"/>
    </location>
</feature>
<dbReference type="AlphaFoldDB" id="E1IG90"/>
<comment type="pathway">
    <text evidence="8">Porphyrin-containing compound metabolism; bacteriochlorophyll biosynthesis.</text>
</comment>
<keyword evidence="4 8" id="KW-0547">Nucleotide-binding</keyword>
<feature type="compositionally biased region" description="Pro residues" evidence="9">
    <location>
        <begin position="314"/>
        <end position="328"/>
    </location>
</feature>
<evidence type="ECO:0000313" key="12">
    <source>
        <dbReference type="Proteomes" id="UP000054010"/>
    </source>
</evidence>
<comment type="catalytic activity">
    <reaction evidence="7 8">
        <text>protoporphyrin IX + Mg(2+) + ATP + H2O = Mg-protoporphyrin IX + ADP + phosphate + 3 H(+)</text>
        <dbReference type="Rhea" id="RHEA:13961"/>
        <dbReference type="ChEBI" id="CHEBI:15377"/>
        <dbReference type="ChEBI" id="CHEBI:15378"/>
        <dbReference type="ChEBI" id="CHEBI:18420"/>
        <dbReference type="ChEBI" id="CHEBI:30616"/>
        <dbReference type="ChEBI" id="CHEBI:43474"/>
        <dbReference type="ChEBI" id="CHEBI:57306"/>
        <dbReference type="ChEBI" id="CHEBI:60492"/>
        <dbReference type="ChEBI" id="CHEBI:456216"/>
        <dbReference type="EC" id="6.6.1.1"/>
    </reaction>
</comment>
<protein>
    <recommendedName>
        <fullName evidence="8">Mg-protoporphyrin IX chelatase</fullName>
        <ecNumber evidence="8">6.6.1.1</ecNumber>
    </recommendedName>
</protein>
<dbReference type="Pfam" id="PF07728">
    <property type="entry name" value="AAA_5"/>
    <property type="match status" value="1"/>
</dbReference>
<keyword evidence="6 8" id="KW-0149">Chlorophyll biosynthesis</keyword>
<dbReference type="CDD" id="cd01451">
    <property type="entry name" value="vWA_Magnesium_chelatase"/>
    <property type="match status" value="1"/>
</dbReference>
<evidence type="ECO:0000256" key="5">
    <source>
        <dbReference type="ARBA" id="ARBA00022840"/>
    </source>
</evidence>
<sequence>MKATHTTLPFSALVGMETARQALLLLAVDPLLGGVVIAAGVGTGKSTLARSFSRLFGMATDGPPPPFVELPVGVTEDRLLGGLDLEATLARGERVLRSGLLARADGGLLYADGVNLLDDSTINHLLSALDSGVVRVEREGLSVVELARFALISTYDPAEGPPRRHLMDRVGLIVAPIGHAPARSRAEVVRRNLDADAIARIKSKAKIRAAAKVESPYDDEESLLAATVMAARELLPSVKISDHYLRQISQAGLALGVEGHRADIFAVRAALASAALVGREEVNEEDLERAVRFVMVPRATRAPEFEPEQQPEQEQPPQPEPEQPPPPSNEDKPEDEEQEEEPPPPPEDDLTVEDLVLSALDAEVPPDVLSTPFSIRRSGRSGSRGNTSGNRGRHIRSIPGLPGQGRLDVVATLRAAAPWQNSRQSEVERQLLEGRRRAAERQARIRLRADDLHIKKFRSKAGTLFCFVVDASGSMALHRMRQAKGAVNALLQQAYVHRDHVALLAFRGERADLLLPPSQSVELAKRALDVLPTGGGTPLAAALLSAYQVAEQARSRGIHRTTLVLITDGRPNVPLQPMPGQSKDERMAQARTEVQTLCSRLKSAGIGAVVIDTQRSYVSRGEAQQLAAWLGGRYVYLPQGRADQIANAVIDASSSES</sequence>
<organism evidence="11 12">
    <name type="scientific">Oscillochloris trichoides DG-6</name>
    <dbReference type="NCBI Taxonomy" id="765420"/>
    <lineage>
        <taxon>Bacteria</taxon>
        <taxon>Bacillati</taxon>
        <taxon>Chloroflexota</taxon>
        <taxon>Chloroflexia</taxon>
        <taxon>Chloroflexales</taxon>
        <taxon>Chloroflexineae</taxon>
        <taxon>Oscillochloridaceae</taxon>
        <taxon>Oscillochloris</taxon>
    </lineage>
</organism>
<dbReference type="NCBIfam" id="TIGR02031">
    <property type="entry name" value="BchD-ChlD"/>
    <property type="match status" value="1"/>
</dbReference>
<dbReference type="InterPro" id="IPR041628">
    <property type="entry name" value="ChlI/MoxR_AAA_lid"/>
</dbReference>
<comment type="similarity">
    <text evidence="1 8">Belongs to the Mg-chelatase subunits D/I family.</text>
</comment>
<dbReference type="SMART" id="SM00327">
    <property type="entry name" value="VWA"/>
    <property type="match status" value="1"/>
</dbReference>
<dbReference type="Pfam" id="PF13519">
    <property type="entry name" value="VWA_2"/>
    <property type="match status" value="1"/>
</dbReference>
<evidence type="ECO:0000256" key="1">
    <source>
        <dbReference type="ARBA" id="ARBA00005799"/>
    </source>
</evidence>
<reference evidence="11 12" key="1">
    <citation type="journal article" date="2011" name="J. Bacteriol.">
        <title>Draft genome sequence of the anoxygenic filamentous phototrophic bacterium Oscillochloris trichoides subsp. DG-6.</title>
        <authorList>
            <person name="Kuznetsov B.B."/>
            <person name="Ivanovsky R.N."/>
            <person name="Keppen O.I."/>
            <person name="Sukhacheva M.V."/>
            <person name="Bumazhkin B.K."/>
            <person name="Patutina E.O."/>
            <person name="Beletsky A.V."/>
            <person name="Mardanov A.V."/>
            <person name="Baslerov R.V."/>
            <person name="Panteleeva A.N."/>
            <person name="Kolganova T.V."/>
            <person name="Ravin N.V."/>
            <person name="Skryabin K.G."/>
        </authorList>
    </citation>
    <scope>NUCLEOTIDE SEQUENCE [LARGE SCALE GENOMIC DNA]</scope>
    <source>
        <strain evidence="11 12">DG-6</strain>
    </source>
</reference>
<dbReference type="PROSITE" id="PS50234">
    <property type="entry name" value="VWFA"/>
    <property type="match status" value="1"/>
</dbReference>
<dbReference type="GO" id="GO:0016887">
    <property type="term" value="F:ATP hydrolysis activity"/>
    <property type="evidence" value="ECO:0007669"/>
    <property type="project" value="InterPro"/>
</dbReference>
<evidence type="ECO:0000256" key="6">
    <source>
        <dbReference type="ARBA" id="ARBA00023171"/>
    </source>
</evidence>
<dbReference type="CDD" id="cd00009">
    <property type="entry name" value="AAA"/>
    <property type="match status" value="1"/>
</dbReference>
<evidence type="ECO:0000313" key="11">
    <source>
        <dbReference type="EMBL" id="EFO79824.1"/>
    </source>
</evidence>
<name>E1IG90_9CHLR</name>
<feature type="domain" description="VWFA" evidence="10">
    <location>
        <begin position="464"/>
        <end position="653"/>
    </location>
</feature>